<dbReference type="GO" id="GO:0005524">
    <property type="term" value="F:ATP binding"/>
    <property type="evidence" value="ECO:0007669"/>
    <property type="project" value="UniProtKB-KW"/>
</dbReference>
<keyword evidence="1" id="KW-0808">Transferase</keyword>
<dbReference type="Pfam" id="PF24321">
    <property type="entry name" value="DUF7493"/>
    <property type="match status" value="1"/>
</dbReference>
<evidence type="ECO:0000256" key="1">
    <source>
        <dbReference type="ARBA" id="ARBA00022679"/>
    </source>
</evidence>
<sequence>MSSTDSSAKPPEAPLQHDSSLTVDKQVSLTLGSDSLLIVGKTSCSCPSCAQPPVALSVLTGPEDDRPARKSNRGCCGLFKSKAKPKTTHAICLYNVLDAEVNPSNLVITYAVPSTKDDVSVTALHYPIVEKEKLAVEAWVQQLLNLAYGNAQRRKRLKILVNPFGGKGTALSLYQRYAAPVFAAARCHLDVQSTERRGHATDIAKQLDINAYDAIVCCSGDGLPYEVFNGLGQRTNGREALAKLALALLPCGSGNGMTWNCLGTGSVSIAALAIVKGLRTPLDLVSVTQKGTQSLSFLSQSFGIVADSDLGTDHIRWMGAQRFTYGFLVRLMQRTIYPCELAIKVDIDDKEAIKEHYSTFLTREEEPDADRKRVEDAQQSPGMPKLQYGTVEDELPTDWEVVPGETMGNFYAGNMAIMSKDTNFFPASLPNDGLMDIVTIEGNISRVTSIKMMNEIPTGGFFDMPDVKIRKATAFRLVPHEKEGYISIDGEPVPFESFQAEIQPGLGTVLSKSGRVYEADGPR</sequence>
<dbReference type="Pfam" id="PF00781">
    <property type="entry name" value="DAGK_cat"/>
    <property type="match status" value="1"/>
</dbReference>
<dbReference type="SUPFAM" id="SSF111331">
    <property type="entry name" value="NAD kinase/diacylglycerol kinase-like"/>
    <property type="match status" value="1"/>
</dbReference>
<organism evidence="7 8">
    <name type="scientific">Penicillium capsulatum</name>
    <dbReference type="NCBI Taxonomy" id="69766"/>
    <lineage>
        <taxon>Eukaryota</taxon>
        <taxon>Fungi</taxon>
        <taxon>Dikarya</taxon>
        <taxon>Ascomycota</taxon>
        <taxon>Pezizomycotina</taxon>
        <taxon>Eurotiomycetes</taxon>
        <taxon>Eurotiomycetidae</taxon>
        <taxon>Eurotiales</taxon>
        <taxon>Aspergillaceae</taxon>
        <taxon>Penicillium</taxon>
    </lineage>
</organism>
<dbReference type="InterPro" id="IPR016064">
    <property type="entry name" value="NAD/diacylglycerol_kinase_sf"/>
</dbReference>
<dbReference type="PANTHER" id="PTHR12358:SF31">
    <property type="entry name" value="ACYLGLYCEROL KINASE, MITOCHONDRIAL"/>
    <property type="match status" value="1"/>
</dbReference>
<dbReference type="SMART" id="SM00046">
    <property type="entry name" value="DAGKc"/>
    <property type="match status" value="1"/>
</dbReference>
<dbReference type="AlphaFoldDB" id="A0A9W9ILZ9"/>
<dbReference type="GO" id="GO:0046512">
    <property type="term" value="P:sphingosine biosynthetic process"/>
    <property type="evidence" value="ECO:0007669"/>
    <property type="project" value="TreeGrafter"/>
</dbReference>
<dbReference type="OrthoDB" id="3853857at2759"/>
<evidence type="ECO:0000313" key="7">
    <source>
        <dbReference type="EMBL" id="KAJ5180648.1"/>
    </source>
</evidence>
<dbReference type="GO" id="GO:0001727">
    <property type="term" value="F:lipid kinase activity"/>
    <property type="evidence" value="ECO:0007669"/>
    <property type="project" value="TreeGrafter"/>
</dbReference>
<dbReference type="GO" id="GO:0005737">
    <property type="term" value="C:cytoplasm"/>
    <property type="evidence" value="ECO:0007669"/>
    <property type="project" value="TreeGrafter"/>
</dbReference>
<evidence type="ECO:0000256" key="5">
    <source>
        <dbReference type="SAM" id="MobiDB-lite"/>
    </source>
</evidence>
<keyword evidence="4" id="KW-0067">ATP-binding</keyword>
<evidence type="ECO:0000313" key="8">
    <source>
        <dbReference type="Proteomes" id="UP001146351"/>
    </source>
</evidence>
<dbReference type="InterPro" id="IPR017438">
    <property type="entry name" value="ATP-NAD_kinase_N"/>
</dbReference>
<dbReference type="PANTHER" id="PTHR12358">
    <property type="entry name" value="SPHINGOSINE KINASE"/>
    <property type="match status" value="1"/>
</dbReference>
<protein>
    <recommendedName>
        <fullName evidence="6">DAGKc domain-containing protein</fullName>
    </recommendedName>
</protein>
<reference evidence="7" key="1">
    <citation type="submission" date="2022-11" db="EMBL/GenBank/DDBJ databases">
        <authorList>
            <person name="Petersen C."/>
        </authorList>
    </citation>
    <scope>NUCLEOTIDE SEQUENCE</scope>
    <source>
        <strain evidence="7">IBT 21917</strain>
    </source>
</reference>
<evidence type="ECO:0000256" key="4">
    <source>
        <dbReference type="ARBA" id="ARBA00022840"/>
    </source>
</evidence>
<dbReference type="InterPro" id="IPR050187">
    <property type="entry name" value="Lipid_Phosphate_FormReg"/>
</dbReference>
<dbReference type="GO" id="GO:0016020">
    <property type="term" value="C:membrane"/>
    <property type="evidence" value="ECO:0007669"/>
    <property type="project" value="TreeGrafter"/>
</dbReference>
<dbReference type="PROSITE" id="PS50146">
    <property type="entry name" value="DAGK"/>
    <property type="match status" value="1"/>
</dbReference>
<evidence type="ECO:0000259" key="6">
    <source>
        <dbReference type="PROSITE" id="PS50146"/>
    </source>
</evidence>
<dbReference type="Gene3D" id="3.40.50.10330">
    <property type="entry name" value="Probable inorganic polyphosphate/atp-NAD kinase, domain 1"/>
    <property type="match status" value="1"/>
</dbReference>
<evidence type="ECO:0000256" key="3">
    <source>
        <dbReference type="ARBA" id="ARBA00022777"/>
    </source>
</evidence>
<dbReference type="InterPro" id="IPR045540">
    <property type="entry name" value="YegS/DAGK_C"/>
</dbReference>
<comment type="caution">
    <text evidence="7">The sequence shown here is derived from an EMBL/GenBank/DDBJ whole genome shotgun (WGS) entry which is preliminary data.</text>
</comment>
<feature type="domain" description="DAGKc" evidence="6">
    <location>
        <begin position="152"/>
        <end position="291"/>
    </location>
</feature>
<dbReference type="Pfam" id="PF19279">
    <property type="entry name" value="YegS_C"/>
    <property type="match status" value="1"/>
</dbReference>
<accession>A0A9W9ILZ9</accession>
<proteinExistence type="predicted"/>
<dbReference type="InterPro" id="IPR055916">
    <property type="entry name" value="DUF7493"/>
</dbReference>
<keyword evidence="3" id="KW-0418">Kinase</keyword>
<reference evidence="7" key="2">
    <citation type="journal article" date="2023" name="IMA Fungus">
        <title>Comparative genomic study of the Penicillium genus elucidates a diverse pangenome and 15 lateral gene transfer events.</title>
        <authorList>
            <person name="Petersen C."/>
            <person name="Sorensen T."/>
            <person name="Nielsen M.R."/>
            <person name="Sondergaard T.E."/>
            <person name="Sorensen J.L."/>
            <person name="Fitzpatrick D.A."/>
            <person name="Frisvad J.C."/>
            <person name="Nielsen K.L."/>
        </authorList>
    </citation>
    <scope>NUCLEOTIDE SEQUENCE</scope>
    <source>
        <strain evidence="7">IBT 21917</strain>
    </source>
</reference>
<name>A0A9W9ILZ9_9EURO</name>
<dbReference type="EMBL" id="JAPQKO010000002">
    <property type="protein sequence ID" value="KAJ5180648.1"/>
    <property type="molecule type" value="Genomic_DNA"/>
</dbReference>
<keyword evidence="2" id="KW-0547">Nucleotide-binding</keyword>
<dbReference type="InterPro" id="IPR001206">
    <property type="entry name" value="Diacylglycerol_kinase_cat_dom"/>
</dbReference>
<gene>
    <name evidence="7" type="ORF">N7492_003858</name>
</gene>
<dbReference type="Gene3D" id="2.60.200.40">
    <property type="match status" value="1"/>
</dbReference>
<evidence type="ECO:0000256" key="2">
    <source>
        <dbReference type="ARBA" id="ARBA00022741"/>
    </source>
</evidence>
<feature type="region of interest" description="Disordered" evidence="5">
    <location>
        <begin position="364"/>
        <end position="388"/>
    </location>
</feature>
<dbReference type="Proteomes" id="UP001146351">
    <property type="component" value="Unassembled WGS sequence"/>
</dbReference>
<keyword evidence="8" id="KW-1185">Reference proteome</keyword>
<feature type="region of interest" description="Disordered" evidence="5">
    <location>
        <begin position="1"/>
        <end position="21"/>
    </location>
</feature>